<proteinExistence type="predicted"/>
<dbReference type="STRING" id="1077348.A0A2G8SJR4"/>
<accession>A0A2G8SJR4</accession>
<comment type="caution">
    <text evidence="1">The sequence shown here is derived from an EMBL/GenBank/DDBJ whole genome shotgun (WGS) entry which is preliminary data.</text>
</comment>
<dbReference type="Proteomes" id="UP000230002">
    <property type="component" value="Unassembled WGS sequence"/>
</dbReference>
<evidence type="ECO:0000313" key="2">
    <source>
        <dbReference type="Proteomes" id="UP000230002"/>
    </source>
</evidence>
<dbReference type="EMBL" id="AYKW01000006">
    <property type="protein sequence ID" value="PIL34011.1"/>
    <property type="molecule type" value="Genomic_DNA"/>
</dbReference>
<dbReference type="AlphaFoldDB" id="A0A2G8SJR4"/>
<gene>
    <name evidence="1" type="ORF">GSI_03719</name>
</gene>
<name>A0A2G8SJR4_9APHY</name>
<keyword evidence="2" id="KW-1185">Reference proteome</keyword>
<reference evidence="1 2" key="1">
    <citation type="journal article" date="2015" name="Sci. Rep.">
        <title>Chromosome-level genome map provides insights into diverse defense mechanisms in the medicinal fungus Ganoderma sinense.</title>
        <authorList>
            <person name="Zhu Y."/>
            <person name="Xu J."/>
            <person name="Sun C."/>
            <person name="Zhou S."/>
            <person name="Xu H."/>
            <person name="Nelson D.R."/>
            <person name="Qian J."/>
            <person name="Song J."/>
            <person name="Luo H."/>
            <person name="Xiang L."/>
            <person name="Li Y."/>
            <person name="Xu Z."/>
            <person name="Ji A."/>
            <person name="Wang L."/>
            <person name="Lu S."/>
            <person name="Hayward A."/>
            <person name="Sun W."/>
            <person name="Li X."/>
            <person name="Schwartz D.C."/>
            <person name="Wang Y."/>
            <person name="Chen S."/>
        </authorList>
    </citation>
    <scope>NUCLEOTIDE SEQUENCE [LARGE SCALE GENOMIC DNA]</scope>
    <source>
        <strain evidence="1 2">ZZ0214-1</strain>
    </source>
</reference>
<sequence>MFNRYSISKSQRDSVILPRWLHEHRRDPAIKRFLGRQDDDDPFTEEEEDGLQIYEDCLYRHRVLRVNYTTYDMRREQDLINPRTHPDVVVHSDALADDDDPFWYARVLDIFRAKVRYKGPGAMRVMSQWQDVNFLWVRWFERDTSYMAGFSHRRLPCLQFVDADDPDSNTFGFIDPYDVVRASYLMPAFAHGVTEDLLEPSKLARRDGSDDDWCYYYVCIWVDRDMYMRYLGGGVGHRSTWDATQASRQHAE</sequence>
<organism evidence="1 2">
    <name type="scientific">Ganoderma sinense ZZ0214-1</name>
    <dbReference type="NCBI Taxonomy" id="1077348"/>
    <lineage>
        <taxon>Eukaryota</taxon>
        <taxon>Fungi</taxon>
        <taxon>Dikarya</taxon>
        <taxon>Basidiomycota</taxon>
        <taxon>Agaricomycotina</taxon>
        <taxon>Agaricomycetes</taxon>
        <taxon>Polyporales</taxon>
        <taxon>Polyporaceae</taxon>
        <taxon>Ganoderma</taxon>
    </lineage>
</organism>
<evidence type="ECO:0000313" key="1">
    <source>
        <dbReference type="EMBL" id="PIL34011.1"/>
    </source>
</evidence>
<dbReference type="OrthoDB" id="3267098at2759"/>
<protein>
    <submittedName>
        <fullName evidence="1">Uncharacterized protein</fullName>
    </submittedName>
</protein>